<sequence length="379" mass="42384">MVTVVHHLSKRDARRVAVRAQLLTAQRPGDVVETVRELTLLQIDPVKAVAPAQHLVLWSRLGSAYDPGELDRLLAERTLVEILGFVRPGEDVALYRAEMERWPTPSRRDGSLRPWQESNARWVEANDRARREILAHLEAEGPTPTGALPDATEVPWRSSGWTDDKNVQRLLDLMVARGEVAVSGREGGQRLWDLAQRVYPDVPTLPLEQARAEQDARRLAALGLLRSRGPECPVEPGDARVAGEEATVDGVTGTWRVHPAYLDPDDRFTGRAALLCPIDRLVFDRDRMADLFAFDYVLEMYKPKAKRRFGYYALPVLDGDELVGKLDATAEHKRGVLRVDALHEDGDWSAARRDRVVAEIHDLATWLGLDPDLPAHLGG</sequence>
<evidence type="ECO:0000256" key="1">
    <source>
        <dbReference type="SAM" id="MobiDB-lite"/>
    </source>
</evidence>
<proteinExistence type="predicted"/>
<dbReference type="PANTHER" id="PTHR30528:SF0">
    <property type="entry name" value="CYTOPLASMIC PROTEIN"/>
    <property type="match status" value="1"/>
</dbReference>
<dbReference type="STRING" id="1758689.SGUI_2073"/>
<evidence type="ECO:0000313" key="3">
    <source>
        <dbReference type="Proteomes" id="UP000092482"/>
    </source>
</evidence>
<dbReference type="EMBL" id="CP014989">
    <property type="protein sequence ID" value="ANS79469.1"/>
    <property type="molecule type" value="Genomic_DNA"/>
</dbReference>
<name>A0A1B1NDF4_9MICO</name>
<dbReference type="AlphaFoldDB" id="A0A1B1NDF4"/>
<keyword evidence="3" id="KW-1185">Reference proteome</keyword>
<feature type="region of interest" description="Disordered" evidence="1">
    <location>
        <begin position="140"/>
        <end position="159"/>
    </location>
</feature>
<dbReference type="Pfam" id="PF06224">
    <property type="entry name" value="AlkZ-like"/>
    <property type="match status" value="1"/>
</dbReference>
<evidence type="ECO:0000313" key="2">
    <source>
        <dbReference type="EMBL" id="ANS79469.1"/>
    </source>
</evidence>
<dbReference type="PANTHER" id="PTHR30528">
    <property type="entry name" value="CYTOPLASMIC PROTEIN"/>
    <property type="match status" value="1"/>
</dbReference>
<accession>A0A1B1NDF4</accession>
<dbReference type="Proteomes" id="UP000092482">
    <property type="component" value="Chromosome"/>
</dbReference>
<organism evidence="2 3">
    <name type="scientific">Serinicoccus hydrothermalis</name>
    <dbReference type="NCBI Taxonomy" id="1758689"/>
    <lineage>
        <taxon>Bacteria</taxon>
        <taxon>Bacillati</taxon>
        <taxon>Actinomycetota</taxon>
        <taxon>Actinomycetes</taxon>
        <taxon>Micrococcales</taxon>
        <taxon>Ornithinimicrobiaceae</taxon>
        <taxon>Serinicoccus</taxon>
    </lineage>
</organism>
<reference evidence="2 3" key="1">
    <citation type="submission" date="2016-03" db="EMBL/GenBank/DDBJ databases">
        <title>Shallow-sea hydrothermal system.</title>
        <authorList>
            <person name="Tang K."/>
        </authorList>
    </citation>
    <scope>NUCLEOTIDE SEQUENCE [LARGE SCALE GENOMIC DNA]</scope>
    <source>
        <strain evidence="2 3">JLT9</strain>
    </source>
</reference>
<gene>
    <name evidence="2" type="ORF">SGUI_2073</name>
</gene>
<protein>
    <submittedName>
        <fullName evidence="2">Cytoplasmic protein clustered with trehalase</fullName>
    </submittedName>
</protein>
<dbReference type="InterPro" id="IPR009351">
    <property type="entry name" value="AlkZ-like"/>
</dbReference>
<dbReference type="KEGG" id="serj:SGUI_2073"/>